<reference evidence="2" key="1">
    <citation type="submission" date="2021-06" db="EMBL/GenBank/DDBJ databases">
        <authorList>
            <person name="Kallberg Y."/>
            <person name="Tangrot J."/>
            <person name="Rosling A."/>
        </authorList>
    </citation>
    <scope>NUCLEOTIDE SEQUENCE</scope>
    <source>
        <strain evidence="2">CL551</strain>
    </source>
</reference>
<feature type="non-terminal residue" evidence="2">
    <location>
        <position position="1"/>
    </location>
</feature>
<feature type="compositionally biased region" description="Basic and acidic residues" evidence="1">
    <location>
        <begin position="95"/>
        <end position="105"/>
    </location>
</feature>
<feature type="region of interest" description="Disordered" evidence="1">
    <location>
        <begin position="80"/>
        <end position="217"/>
    </location>
</feature>
<feature type="compositionally biased region" description="Low complexity" evidence="1">
    <location>
        <begin position="46"/>
        <end position="63"/>
    </location>
</feature>
<protein>
    <submittedName>
        <fullName evidence="2">16213_t:CDS:1</fullName>
    </submittedName>
</protein>
<dbReference type="EMBL" id="CAJVPV010055289">
    <property type="protein sequence ID" value="CAG8784356.1"/>
    <property type="molecule type" value="Genomic_DNA"/>
</dbReference>
<organism evidence="2 3">
    <name type="scientific">Acaulospora morrowiae</name>
    <dbReference type="NCBI Taxonomy" id="94023"/>
    <lineage>
        <taxon>Eukaryota</taxon>
        <taxon>Fungi</taxon>
        <taxon>Fungi incertae sedis</taxon>
        <taxon>Mucoromycota</taxon>
        <taxon>Glomeromycotina</taxon>
        <taxon>Glomeromycetes</taxon>
        <taxon>Diversisporales</taxon>
        <taxon>Acaulosporaceae</taxon>
        <taxon>Acaulospora</taxon>
    </lineage>
</organism>
<feature type="non-terminal residue" evidence="2">
    <location>
        <position position="217"/>
    </location>
</feature>
<evidence type="ECO:0000313" key="3">
    <source>
        <dbReference type="Proteomes" id="UP000789342"/>
    </source>
</evidence>
<feature type="compositionally biased region" description="Polar residues" evidence="1">
    <location>
        <begin position="153"/>
        <end position="190"/>
    </location>
</feature>
<evidence type="ECO:0000313" key="2">
    <source>
        <dbReference type="EMBL" id="CAG8784356.1"/>
    </source>
</evidence>
<dbReference type="OrthoDB" id="2157641at2759"/>
<sequence>NEVFHNVTYVHTLVSGKDESIKSHEDLSLTISRTPPSSPPADGRVSRSNSKPSLHSSKSTTSLFTSGSLTVETEFYSLRSKRKSALSKSSSHGSFNERKEEDIRRTLRANVDQRGLFVKPKRPESAETGTDSGPSPNTIPKRPDKKLPEIPKTLSTSKADVLQSRSPHMWQASSIASSYYETASGSTATLHTAPPSPITETSERTPKIQVNEVNSPE</sequence>
<proteinExistence type="predicted"/>
<gene>
    <name evidence="2" type="ORF">AMORRO_LOCUS17589</name>
</gene>
<comment type="caution">
    <text evidence="2">The sequence shown here is derived from an EMBL/GenBank/DDBJ whole genome shotgun (WGS) entry which is preliminary data.</text>
</comment>
<evidence type="ECO:0000256" key="1">
    <source>
        <dbReference type="SAM" id="MobiDB-lite"/>
    </source>
</evidence>
<keyword evidence="3" id="KW-1185">Reference proteome</keyword>
<accession>A0A9N9JJR8</accession>
<feature type="region of interest" description="Disordered" evidence="1">
    <location>
        <begin position="20"/>
        <end position="63"/>
    </location>
</feature>
<feature type="compositionally biased region" description="Polar residues" evidence="1">
    <location>
        <begin position="127"/>
        <end position="138"/>
    </location>
</feature>
<dbReference type="Proteomes" id="UP000789342">
    <property type="component" value="Unassembled WGS sequence"/>
</dbReference>
<dbReference type="AlphaFoldDB" id="A0A9N9JJR8"/>
<name>A0A9N9JJR8_9GLOM</name>